<protein>
    <submittedName>
        <fullName evidence="1">Uncharacterized protein</fullName>
    </submittedName>
</protein>
<dbReference type="Proteomes" id="UP000466039">
    <property type="component" value="Chromosome"/>
</dbReference>
<keyword evidence="2" id="KW-1185">Reference proteome</keyword>
<evidence type="ECO:0000313" key="1">
    <source>
        <dbReference type="EMBL" id="BBZ58782.1"/>
    </source>
</evidence>
<proteinExistence type="predicted"/>
<gene>
    <name evidence="1" type="ORF">MMON_00830</name>
</gene>
<name>A0AAD1IY55_MYCMB</name>
<evidence type="ECO:0000313" key="2">
    <source>
        <dbReference type="Proteomes" id="UP000466039"/>
    </source>
</evidence>
<reference evidence="1 2" key="1">
    <citation type="journal article" date="2019" name="Emerg. Microbes Infect.">
        <title>Comprehensive subspecies identification of 175 nontuberculous mycobacteria species based on 7547 genomic profiles.</title>
        <authorList>
            <person name="Matsumoto Y."/>
            <person name="Kinjo T."/>
            <person name="Motooka D."/>
            <person name="Nabeya D."/>
            <person name="Jung N."/>
            <person name="Uechi K."/>
            <person name="Horii T."/>
            <person name="Iida T."/>
            <person name="Fujita J."/>
            <person name="Nakamura S."/>
        </authorList>
    </citation>
    <scope>NUCLEOTIDE SEQUENCE [LARGE SCALE GENOMIC DNA]</scope>
    <source>
        <strain evidence="1 2">JCM 15658</strain>
    </source>
</reference>
<accession>A0AAD1IY55</accession>
<dbReference type="AlphaFoldDB" id="A0AAD1IY55"/>
<organism evidence="1 2">
    <name type="scientific">Mycolicibacterium monacense</name>
    <name type="common">Mycobacterium monacense</name>
    <dbReference type="NCBI Taxonomy" id="85693"/>
    <lineage>
        <taxon>Bacteria</taxon>
        <taxon>Bacillati</taxon>
        <taxon>Actinomycetota</taxon>
        <taxon>Actinomycetes</taxon>
        <taxon>Mycobacteriales</taxon>
        <taxon>Mycobacteriaceae</taxon>
        <taxon>Mycolicibacterium</taxon>
    </lineage>
</organism>
<dbReference type="EMBL" id="AP022617">
    <property type="protein sequence ID" value="BBZ58782.1"/>
    <property type="molecule type" value="Genomic_DNA"/>
</dbReference>
<dbReference type="RefSeq" id="WP_133056660.1">
    <property type="nucleotide sequence ID" value="NZ_AP022617.1"/>
</dbReference>
<sequence length="62" mass="6694">MTKEEFLEAVGRTRAAWQRSKSAVEQTADFGAKGGSGRNKHEGAVALHGENIAKLRELLVQG</sequence>